<protein>
    <submittedName>
        <fullName evidence="2">Uncharacterized protein</fullName>
    </submittedName>
</protein>
<dbReference type="Proteomes" id="UP000824120">
    <property type="component" value="Chromosome 6"/>
</dbReference>
<feature type="non-terminal residue" evidence="2">
    <location>
        <position position="67"/>
    </location>
</feature>
<dbReference type="EMBL" id="JACXVP010000006">
    <property type="protein sequence ID" value="KAG5599165.1"/>
    <property type="molecule type" value="Genomic_DNA"/>
</dbReference>
<evidence type="ECO:0000256" key="1">
    <source>
        <dbReference type="SAM" id="MobiDB-lite"/>
    </source>
</evidence>
<name>A0A9J5YGF9_SOLCO</name>
<dbReference type="AlphaFoldDB" id="A0A9J5YGF9"/>
<keyword evidence="3" id="KW-1185">Reference proteome</keyword>
<gene>
    <name evidence="2" type="ORF">H5410_030535</name>
</gene>
<evidence type="ECO:0000313" key="2">
    <source>
        <dbReference type="EMBL" id="KAG5599165.1"/>
    </source>
</evidence>
<proteinExistence type="predicted"/>
<comment type="caution">
    <text evidence="2">The sequence shown here is derived from an EMBL/GenBank/DDBJ whole genome shotgun (WGS) entry which is preliminary data.</text>
</comment>
<reference evidence="2 3" key="1">
    <citation type="submission" date="2020-09" db="EMBL/GenBank/DDBJ databases">
        <title>De no assembly of potato wild relative species, Solanum commersonii.</title>
        <authorList>
            <person name="Cho K."/>
        </authorList>
    </citation>
    <scope>NUCLEOTIDE SEQUENCE [LARGE SCALE GENOMIC DNA]</scope>
    <source>
        <strain evidence="2">LZ3.2</strain>
        <tissue evidence="2">Leaf</tissue>
    </source>
</reference>
<organism evidence="2 3">
    <name type="scientific">Solanum commersonii</name>
    <name type="common">Commerson's wild potato</name>
    <name type="synonym">Commerson's nightshade</name>
    <dbReference type="NCBI Taxonomy" id="4109"/>
    <lineage>
        <taxon>Eukaryota</taxon>
        <taxon>Viridiplantae</taxon>
        <taxon>Streptophyta</taxon>
        <taxon>Embryophyta</taxon>
        <taxon>Tracheophyta</taxon>
        <taxon>Spermatophyta</taxon>
        <taxon>Magnoliopsida</taxon>
        <taxon>eudicotyledons</taxon>
        <taxon>Gunneridae</taxon>
        <taxon>Pentapetalae</taxon>
        <taxon>asterids</taxon>
        <taxon>lamiids</taxon>
        <taxon>Solanales</taxon>
        <taxon>Solanaceae</taxon>
        <taxon>Solanoideae</taxon>
        <taxon>Solaneae</taxon>
        <taxon>Solanum</taxon>
    </lineage>
</organism>
<evidence type="ECO:0000313" key="3">
    <source>
        <dbReference type="Proteomes" id="UP000824120"/>
    </source>
</evidence>
<accession>A0A9J5YGF9</accession>
<feature type="compositionally biased region" description="Polar residues" evidence="1">
    <location>
        <begin position="58"/>
        <end position="67"/>
    </location>
</feature>
<feature type="region of interest" description="Disordered" evidence="1">
    <location>
        <begin position="32"/>
        <end position="67"/>
    </location>
</feature>
<sequence length="67" mass="7496">MSDGSPYEENYRIPHLLRGTAMEVVKQGLKSLTSKGKHKTDDTQPMEDLLSLSRGPTKYSTHSNGYI</sequence>